<dbReference type="InterPro" id="IPR051604">
    <property type="entry name" value="Ergot_Alk_Oxidoreductase"/>
</dbReference>
<feature type="domain" description="NAD(P)-binding" evidence="1">
    <location>
        <begin position="5"/>
        <end position="106"/>
    </location>
</feature>
<name>A0A0E3VW49_9BRAD</name>
<dbReference type="Gene3D" id="3.40.50.720">
    <property type="entry name" value="NAD(P)-binding Rossmann-like Domain"/>
    <property type="match status" value="1"/>
</dbReference>
<sequence>MAQQHNAIEAARAAGITHIVKLSAFGATDHSLAPICLWHYQIEQEMQASGMDWTILRPHHFMQNLLTQTQYIINDGVVYSASGDGLIPYIDARDIAAVAVVTLTQPGHRGQIYVVTGSEALSYRQATEIISNTIGKPLRFIDETPDDARARRKREGYPPAILESALAISAYQRAGGKTVTITSVVADLTGRPPRTFPEFARDHAAMFRG</sequence>
<dbReference type="Proteomes" id="UP000063308">
    <property type="component" value="Chromosome"/>
</dbReference>
<dbReference type="PANTHER" id="PTHR43162:SF1">
    <property type="entry name" value="PRESTALK A DIFFERENTIATION PROTEIN A"/>
    <property type="match status" value="1"/>
</dbReference>
<dbReference type="InterPro" id="IPR036291">
    <property type="entry name" value="NAD(P)-bd_dom_sf"/>
</dbReference>
<proteinExistence type="predicted"/>
<dbReference type="AlphaFoldDB" id="A0A0E3VW49"/>
<evidence type="ECO:0000259" key="1">
    <source>
        <dbReference type="Pfam" id="PF13460"/>
    </source>
</evidence>
<evidence type="ECO:0000313" key="3">
    <source>
        <dbReference type="Proteomes" id="UP000063308"/>
    </source>
</evidence>
<gene>
    <name evidence="2" type="ORF">NK6_7139</name>
</gene>
<protein>
    <recommendedName>
        <fullName evidence="1">NAD(P)-binding domain-containing protein</fullName>
    </recommendedName>
</protein>
<dbReference type="SUPFAM" id="SSF51735">
    <property type="entry name" value="NAD(P)-binding Rossmann-fold domains"/>
    <property type="match status" value="1"/>
</dbReference>
<organism evidence="2 3">
    <name type="scientific">Bradyrhizobium diazoefficiens</name>
    <dbReference type="NCBI Taxonomy" id="1355477"/>
    <lineage>
        <taxon>Bacteria</taxon>
        <taxon>Pseudomonadati</taxon>
        <taxon>Pseudomonadota</taxon>
        <taxon>Alphaproteobacteria</taxon>
        <taxon>Hyphomicrobiales</taxon>
        <taxon>Nitrobacteraceae</taxon>
        <taxon>Bradyrhizobium</taxon>
    </lineage>
</organism>
<dbReference type="EMBL" id="AP014685">
    <property type="protein sequence ID" value="BAR60290.1"/>
    <property type="molecule type" value="Genomic_DNA"/>
</dbReference>
<evidence type="ECO:0000313" key="2">
    <source>
        <dbReference type="EMBL" id="BAR60290.1"/>
    </source>
</evidence>
<reference evidence="2 3" key="1">
    <citation type="submission" date="2014-11" db="EMBL/GenBank/DDBJ databases">
        <title>Symbiosis island explosion on the genome of extra-slow-growing strains of soybean bradyrhizobia with massive insertion sequences.</title>
        <authorList>
            <person name="Iida T."/>
            <person name="Minamisawa K."/>
        </authorList>
    </citation>
    <scope>NUCLEOTIDE SEQUENCE [LARGE SCALE GENOMIC DNA]</scope>
    <source>
        <strain evidence="2 3">NK6</strain>
    </source>
</reference>
<dbReference type="PANTHER" id="PTHR43162">
    <property type="match status" value="1"/>
</dbReference>
<accession>A0A0E3VW49</accession>
<dbReference type="InterPro" id="IPR016040">
    <property type="entry name" value="NAD(P)-bd_dom"/>
</dbReference>
<dbReference type="Pfam" id="PF13460">
    <property type="entry name" value="NAD_binding_10"/>
    <property type="match status" value="1"/>
</dbReference>
<dbReference type="Gene3D" id="3.90.25.10">
    <property type="entry name" value="UDP-galactose 4-epimerase, domain 1"/>
    <property type="match status" value="1"/>
</dbReference>